<feature type="coiled-coil region" evidence="1">
    <location>
        <begin position="233"/>
        <end position="309"/>
    </location>
</feature>
<protein>
    <submittedName>
        <fullName evidence="5">Coiled-coil domain-containing protein 78 isoform X1</fullName>
    </submittedName>
</protein>
<feature type="compositionally biased region" description="Polar residues" evidence="2">
    <location>
        <begin position="535"/>
        <end position="545"/>
    </location>
</feature>
<dbReference type="GO" id="GO:0005737">
    <property type="term" value="C:cytoplasm"/>
    <property type="evidence" value="ECO:0007669"/>
    <property type="project" value="TreeGrafter"/>
</dbReference>
<accession>A0A9W2UVM2</accession>
<feature type="compositionally biased region" description="Low complexity" evidence="2">
    <location>
        <begin position="371"/>
        <end position="380"/>
    </location>
</feature>
<proteinExistence type="predicted"/>
<evidence type="ECO:0000313" key="5">
    <source>
        <dbReference type="RefSeq" id="XP_053750225.1"/>
    </source>
</evidence>
<feature type="region of interest" description="Disordered" evidence="2">
    <location>
        <begin position="139"/>
        <end position="167"/>
    </location>
</feature>
<evidence type="ECO:0000256" key="1">
    <source>
        <dbReference type="SAM" id="Coils"/>
    </source>
</evidence>
<dbReference type="PANTHER" id="PTHR22106:SF5">
    <property type="entry name" value="COILED-COIL DOMAIN-CONTAINING PROTEIN 78"/>
    <property type="match status" value="1"/>
</dbReference>
<feature type="region of interest" description="Disordered" evidence="2">
    <location>
        <begin position="532"/>
        <end position="638"/>
    </location>
</feature>
<evidence type="ECO:0000313" key="4">
    <source>
        <dbReference type="Proteomes" id="UP001165780"/>
    </source>
</evidence>
<gene>
    <name evidence="5" type="primary">CCDC78</name>
</gene>
<dbReference type="Proteomes" id="UP001165780">
    <property type="component" value="Unplaced"/>
</dbReference>
<dbReference type="SUPFAM" id="SSF56954">
    <property type="entry name" value="Outer membrane efflux proteins (OEP)"/>
    <property type="match status" value="1"/>
</dbReference>
<dbReference type="GeneID" id="109259612"/>
<dbReference type="InterPro" id="IPR039873">
    <property type="entry name" value="CCDC78"/>
</dbReference>
<keyword evidence="1" id="KW-0175">Coiled coil</keyword>
<evidence type="ECO:0000256" key="2">
    <source>
        <dbReference type="SAM" id="MobiDB-lite"/>
    </source>
</evidence>
<dbReference type="InterPro" id="IPR029329">
    <property type="entry name" value="DUF4472"/>
</dbReference>
<dbReference type="AlphaFoldDB" id="A0A9W2UVM2"/>
<name>A0A9W2UVM2_PANPR</name>
<sequence length="638" mass="69658">MEHAAAPGPRPEPPPWATENVLRQAEDWTTSLKTELPSDLQLSEEQRLQISKELVDLQITTHHLREQHEAELFELKSEVLRLESRVLELELHGDCAAPAEADLGRRQKPAQGLGHKAREQVHSIHHRPQVTQSAWRAWLGGLGGGEPNRGAQGRSEVGTGSPVQAQPEDFLTPKTEQQKLGNSVSVQLPSLGISADLSQPRVRLGNARDPELGVSFSQPLCTRQLQGEWQRVLEQHRAQTQALETRVADLARRLQGAREEAKIAGQRLATQAMVLSACQGQLRQAEAENAQLQLQLKKLNQEYAIQLQRCAQAVAVSTTWGWPCAGWEASGPAEPKPGPSALGCFPDTPWARPAARPNLLHRGNRGRKCGPNQAPPLSALAPPPPPPPAPPNLLQESAKRTGQVPEAAALRTFLETTLEDIRAAHRNREQQLARAARAYRKRLADLSRRHEELLANHSVQQVPADPSGAPWTPKATFDAATSDLEPLPLHLVTELSHLPENQAKLETKLWKLQAQPFQSNGLMTLLLFLQKGPSGASQGSTSEPQGQEPASWAQIHQKLRDFSRGTQVQTRDPEAEEANGCRGYLQSGGHPSSQAPALQDPQPLASCQMHSAELFAAGMEPSSQHPLAGRGHATQPST</sequence>
<keyword evidence="4" id="KW-1185">Reference proteome</keyword>
<feature type="coiled-coil region" evidence="1">
    <location>
        <begin position="429"/>
        <end position="456"/>
    </location>
</feature>
<evidence type="ECO:0000259" key="3">
    <source>
        <dbReference type="Pfam" id="PF14739"/>
    </source>
</evidence>
<dbReference type="RefSeq" id="XP_053750225.1">
    <property type="nucleotide sequence ID" value="XM_053894250.1"/>
</dbReference>
<reference evidence="5" key="1">
    <citation type="submission" date="2025-08" db="UniProtKB">
        <authorList>
            <consortium name="RefSeq"/>
        </authorList>
    </citation>
    <scope>IDENTIFICATION</scope>
    <source>
        <tissue evidence="5">Whole blood</tissue>
    </source>
</reference>
<feature type="domain" description="DUF4472" evidence="3">
    <location>
        <begin position="43"/>
        <end position="132"/>
    </location>
</feature>
<dbReference type="PANTHER" id="PTHR22106">
    <property type="entry name" value="COILED-COIL DOMAIN-CONTAINING PROTEIN 78"/>
    <property type="match status" value="1"/>
</dbReference>
<dbReference type="CTD" id="124093"/>
<feature type="compositionally biased region" description="Pro residues" evidence="2">
    <location>
        <begin position="381"/>
        <end position="391"/>
    </location>
</feature>
<feature type="region of interest" description="Disordered" evidence="2">
    <location>
        <begin position="353"/>
        <end position="402"/>
    </location>
</feature>
<dbReference type="Pfam" id="PF14739">
    <property type="entry name" value="DUF4472"/>
    <property type="match status" value="1"/>
</dbReference>
<organism evidence="4 5">
    <name type="scientific">Panthera pardus</name>
    <name type="common">Leopard</name>
    <name type="synonym">Felis pardus</name>
    <dbReference type="NCBI Taxonomy" id="9691"/>
    <lineage>
        <taxon>Eukaryota</taxon>
        <taxon>Metazoa</taxon>
        <taxon>Chordata</taxon>
        <taxon>Craniata</taxon>
        <taxon>Vertebrata</taxon>
        <taxon>Euteleostomi</taxon>
        <taxon>Mammalia</taxon>
        <taxon>Eutheria</taxon>
        <taxon>Laurasiatheria</taxon>
        <taxon>Carnivora</taxon>
        <taxon>Feliformia</taxon>
        <taxon>Felidae</taxon>
        <taxon>Pantherinae</taxon>
        <taxon>Panthera</taxon>
    </lineage>
</organism>